<gene>
    <name evidence="1" type="ORF">ARMSODRAFT_960598</name>
</gene>
<sequence>MLRIAHRKSYLFSVWTPGTTLSIFSPQAYSIATPPLSQFSHGARRKYFATEREQWRKSGRRRTLDLVRRPPVFSRYVVQDERRLQYLLLSL</sequence>
<protein>
    <submittedName>
        <fullName evidence="1">Uncharacterized protein</fullName>
    </submittedName>
</protein>
<evidence type="ECO:0000313" key="1">
    <source>
        <dbReference type="EMBL" id="PBK66143.1"/>
    </source>
</evidence>
<name>A0A2H3BQL1_9AGAR</name>
<dbReference type="Proteomes" id="UP000218334">
    <property type="component" value="Unassembled WGS sequence"/>
</dbReference>
<accession>A0A2H3BQL1</accession>
<evidence type="ECO:0000313" key="2">
    <source>
        <dbReference type="Proteomes" id="UP000218334"/>
    </source>
</evidence>
<keyword evidence="2" id="KW-1185">Reference proteome</keyword>
<proteinExistence type="predicted"/>
<dbReference type="EMBL" id="KZ293442">
    <property type="protein sequence ID" value="PBK66143.1"/>
    <property type="molecule type" value="Genomic_DNA"/>
</dbReference>
<reference evidence="2" key="1">
    <citation type="journal article" date="2017" name="Nat. Ecol. Evol.">
        <title>Genome expansion and lineage-specific genetic innovations in the forest pathogenic fungi Armillaria.</title>
        <authorList>
            <person name="Sipos G."/>
            <person name="Prasanna A.N."/>
            <person name="Walter M.C."/>
            <person name="O'Connor E."/>
            <person name="Balint B."/>
            <person name="Krizsan K."/>
            <person name="Kiss B."/>
            <person name="Hess J."/>
            <person name="Varga T."/>
            <person name="Slot J."/>
            <person name="Riley R."/>
            <person name="Boka B."/>
            <person name="Rigling D."/>
            <person name="Barry K."/>
            <person name="Lee J."/>
            <person name="Mihaltcheva S."/>
            <person name="LaButti K."/>
            <person name="Lipzen A."/>
            <person name="Waldron R."/>
            <person name="Moloney N.M."/>
            <person name="Sperisen C."/>
            <person name="Kredics L."/>
            <person name="Vagvoelgyi C."/>
            <person name="Patrignani A."/>
            <person name="Fitzpatrick D."/>
            <person name="Nagy I."/>
            <person name="Doyle S."/>
            <person name="Anderson J.B."/>
            <person name="Grigoriev I.V."/>
            <person name="Gueldener U."/>
            <person name="Muensterkoetter M."/>
            <person name="Nagy L.G."/>
        </authorList>
    </citation>
    <scope>NUCLEOTIDE SEQUENCE [LARGE SCALE GENOMIC DNA]</scope>
    <source>
        <strain evidence="2">28-4</strain>
    </source>
</reference>
<dbReference type="AlphaFoldDB" id="A0A2H3BQL1"/>
<organism evidence="1 2">
    <name type="scientific">Armillaria solidipes</name>
    <dbReference type="NCBI Taxonomy" id="1076256"/>
    <lineage>
        <taxon>Eukaryota</taxon>
        <taxon>Fungi</taxon>
        <taxon>Dikarya</taxon>
        <taxon>Basidiomycota</taxon>
        <taxon>Agaricomycotina</taxon>
        <taxon>Agaricomycetes</taxon>
        <taxon>Agaricomycetidae</taxon>
        <taxon>Agaricales</taxon>
        <taxon>Marasmiineae</taxon>
        <taxon>Physalacriaceae</taxon>
        <taxon>Armillaria</taxon>
    </lineage>
</organism>